<reference evidence="9 11" key="1">
    <citation type="submission" date="2018-02" db="EMBL/GenBank/DDBJ databases">
        <title>Complete genome sequencing of Faecalibacterium prausnitzii strains isolated from the human gut.</title>
        <authorList>
            <person name="Fitzgerald B.C."/>
            <person name="Shkoporov A.N."/>
            <person name="Ross P.R."/>
            <person name="Hill C."/>
        </authorList>
    </citation>
    <scope>NUCLEOTIDE SEQUENCE [LARGE SCALE GENOMIC DNA]</scope>
    <source>
        <strain evidence="9 11">APC942/18-1</strain>
    </source>
</reference>
<accession>A0A329TTZ5</accession>
<comment type="catalytic activity">
    <reaction evidence="6">
        <text>L-aspartate + NAD(+) + H2O = oxaloacetate + NH4(+) + NADH + H(+)</text>
        <dbReference type="Rhea" id="RHEA:11788"/>
        <dbReference type="ChEBI" id="CHEBI:15377"/>
        <dbReference type="ChEBI" id="CHEBI:15378"/>
        <dbReference type="ChEBI" id="CHEBI:16452"/>
        <dbReference type="ChEBI" id="CHEBI:28938"/>
        <dbReference type="ChEBI" id="CHEBI:29991"/>
        <dbReference type="ChEBI" id="CHEBI:57540"/>
        <dbReference type="ChEBI" id="CHEBI:57945"/>
        <dbReference type="EC" id="1.4.1.21"/>
    </reaction>
</comment>
<comment type="similarity">
    <text evidence="1 6">Belongs to the L-aspartate dehydrogenase family.</text>
</comment>
<name>A0A329TTZ5_9FIRM</name>
<dbReference type="SUPFAM" id="SSF51735">
    <property type="entry name" value="NAD(P)-binding Rossmann-fold domains"/>
    <property type="match status" value="1"/>
</dbReference>
<dbReference type="GO" id="GO:0009435">
    <property type="term" value="P:NAD+ biosynthetic process"/>
    <property type="evidence" value="ECO:0007669"/>
    <property type="project" value="UniProtKB-UniRule"/>
</dbReference>
<dbReference type="Proteomes" id="UP000250997">
    <property type="component" value="Unassembled WGS sequence"/>
</dbReference>
<feature type="active site" evidence="6">
    <location>
        <position position="225"/>
    </location>
</feature>
<dbReference type="GO" id="GO:0016639">
    <property type="term" value="F:oxidoreductase activity, acting on the CH-NH2 group of donors, NAD or NADP as acceptor"/>
    <property type="evidence" value="ECO:0007669"/>
    <property type="project" value="UniProtKB-UniRule"/>
</dbReference>
<sequence>MKTKFGIVGCGFLGNIVADAWKKGLLEDYELVGVTSRTFASAEKTAASVGCAACADVDALLALEPEYIVEAASVEAVRAMAVPVLRRGVNLVVLSIGAFADLAFYEEVKQAAREGGAKVHLASGAIGGFDVLQTVTLMAEALKLDEKAGIETHTGAKGFRNTPVWADHLLTDTEKTTVFTGSAKEAIATFPRRVNVAVATSLATTGPDITGVTMHSVPGWVGDDHCITAEIEGVKAVVDICSSTSAIAGWSAVALLRNLASPVCFY</sequence>
<dbReference type="InterPro" id="IPR005106">
    <property type="entry name" value="Asp/hSer_DH_NAD-bd"/>
</dbReference>
<evidence type="ECO:0000256" key="5">
    <source>
        <dbReference type="ARBA" id="ARBA00023027"/>
    </source>
</evidence>
<evidence type="ECO:0000313" key="11">
    <source>
        <dbReference type="Proteomes" id="UP000250997"/>
    </source>
</evidence>
<comment type="pathway">
    <text evidence="6">Cofactor biosynthesis; NAD(+) biosynthesis; iminoaspartate from L-aspartate (dehydrogenase route): step 1/1.</text>
</comment>
<comment type="miscellaneous">
    <text evidence="6">The iminoaspartate product is unstable in aqueous solution and can decompose to oxaloacetate and ammonia.</text>
</comment>
<keyword evidence="3 6" id="KW-0521">NADP</keyword>
<dbReference type="InterPro" id="IPR020626">
    <property type="entry name" value="Asp_DH_prok"/>
</dbReference>
<evidence type="ECO:0000256" key="1">
    <source>
        <dbReference type="ARBA" id="ARBA00008331"/>
    </source>
</evidence>
<dbReference type="PANTHER" id="PTHR31873:SF6">
    <property type="entry name" value="ASPARTATE DEHYDROGENASE DOMAIN-CONTAINING PROTEIN"/>
    <property type="match status" value="1"/>
</dbReference>
<dbReference type="Gene3D" id="3.40.50.720">
    <property type="entry name" value="NAD(P)-binding Rossmann-like Domain"/>
    <property type="match status" value="1"/>
</dbReference>
<comment type="caution">
    <text evidence="10">The sequence shown here is derived from an EMBL/GenBank/DDBJ whole genome shotgun (WGS) entry which is preliminary data.</text>
</comment>
<feature type="binding site" evidence="6">
    <location>
        <position position="195"/>
    </location>
    <ligand>
        <name>NAD(+)</name>
        <dbReference type="ChEBI" id="CHEBI:57540"/>
    </ligand>
</feature>
<feature type="domain" description="Aspartate dehydrogenase" evidence="7">
    <location>
        <begin position="173"/>
        <end position="249"/>
    </location>
</feature>
<dbReference type="InterPro" id="IPR036291">
    <property type="entry name" value="NAD(P)-bd_dom_sf"/>
</dbReference>
<feature type="binding site" evidence="6">
    <location>
        <position position="125"/>
    </location>
    <ligand>
        <name>NAD(+)</name>
        <dbReference type="ChEBI" id="CHEBI:57540"/>
    </ligand>
</feature>
<evidence type="ECO:0000313" key="12">
    <source>
        <dbReference type="Proteomes" id="UP000260991"/>
    </source>
</evidence>
<dbReference type="RefSeq" id="WP_149794335.1">
    <property type="nucleotide sequence ID" value="NZ_CP026548.1"/>
</dbReference>
<dbReference type="SUPFAM" id="SSF55347">
    <property type="entry name" value="Glyceraldehyde-3-phosphate dehydrogenase-like, C-terminal domain"/>
    <property type="match status" value="1"/>
</dbReference>
<proteinExistence type="inferred from homology"/>
<comment type="catalytic activity">
    <reaction evidence="6">
        <text>L-aspartate + NADP(+) + H2O = oxaloacetate + NH4(+) + NADPH + H(+)</text>
        <dbReference type="Rhea" id="RHEA:11784"/>
        <dbReference type="ChEBI" id="CHEBI:15377"/>
        <dbReference type="ChEBI" id="CHEBI:15378"/>
        <dbReference type="ChEBI" id="CHEBI:16452"/>
        <dbReference type="ChEBI" id="CHEBI:28938"/>
        <dbReference type="ChEBI" id="CHEBI:29991"/>
        <dbReference type="ChEBI" id="CHEBI:57783"/>
        <dbReference type="ChEBI" id="CHEBI:58349"/>
        <dbReference type="EC" id="1.4.1.21"/>
    </reaction>
</comment>
<keyword evidence="5 6" id="KW-0520">NAD</keyword>
<dbReference type="GO" id="GO:0050661">
    <property type="term" value="F:NADP binding"/>
    <property type="evidence" value="ECO:0007669"/>
    <property type="project" value="UniProtKB-UniRule"/>
</dbReference>
<comment type="function">
    <text evidence="6">Specifically catalyzes the NAD or NADP-dependent dehydrogenation of L-aspartate to iminoaspartate.</text>
</comment>
<dbReference type="GO" id="GO:0033735">
    <property type="term" value="F:aspartate dehydrogenase [NAD(P)+] activity"/>
    <property type="evidence" value="ECO:0007669"/>
    <property type="project" value="UniProtKB-EC"/>
</dbReference>
<evidence type="ECO:0000259" key="7">
    <source>
        <dbReference type="Pfam" id="PF01958"/>
    </source>
</evidence>
<evidence type="ECO:0000313" key="10">
    <source>
        <dbReference type="EMBL" id="RGB90689.1"/>
    </source>
</evidence>
<evidence type="ECO:0000256" key="4">
    <source>
        <dbReference type="ARBA" id="ARBA00023002"/>
    </source>
</evidence>
<dbReference type="AlphaFoldDB" id="A0A329TTZ5"/>
<dbReference type="HAMAP" id="MF_01265">
    <property type="entry name" value="NadX"/>
    <property type="match status" value="1"/>
</dbReference>
<protein>
    <recommendedName>
        <fullName evidence="6">L-aspartate dehydrogenase</fullName>
        <ecNumber evidence="6">1.4.1.21</ecNumber>
    </recommendedName>
</protein>
<evidence type="ECO:0000259" key="8">
    <source>
        <dbReference type="Pfam" id="PF03447"/>
    </source>
</evidence>
<dbReference type="EC" id="1.4.1.21" evidence="6"/>
<feature type="domain" description="Aspartate/homoserine dehydrogenase NAD-binding" evidence="8">
    <location>
        <begin position="9"/>
        <end position="121"/>
    </location>
</feature>
<gene>
    <name evidence="6" type="primary">nadX</name>
    <name evidence="9" type="ORF">C4N27_00980</name>
    <name evidence="10" type="ORF">DWZ46_10205</name>
</gene>
<keyword evidence="2 6" id="KW-0662">Pyridine nucleotide biosynthesis</keyword>
<dbReference type="InterPro" id="IPR002811">
    <property type="entry name" value="Asp_DH"/>
</dbReference>
<dbReference type="Pfam" id="PF03447">
    <property type="entry name" value="NAD_binding_3"/>
    <property type="match status" value="1"/>
</dbReference>
<dbReference type="EMBL" id="QVER01000012">
    <property type="protein sequence ID" value="RGB90689.1"/>
    <property type="molecule type" value="Genomic_DNA"/>
</dbReference>
<evidence type="ECO:0000313" key="9">
    <source>
        <dbReference type="EMBL" id="RAW52755.1"/>
    </source>
</evidence>
<dbReference type="EMBL" id="PRLA01000001">
    <property type="protein sequence ID" value="RAW52755.1"/>
    <property type="molecule type" value="Genomic_DNA"/>
</dbReference>
<reference evidence="10 12" key="2">
    <citation type="submission" date="2018-08" db="EMBL/GenBank/DDBJ databases">
        <title>A genome reference for cultivated species of the human gut microbiota.</title>
        <authorList>
            <person name="Zou Y."/>
            <person name="Xue W."/>
            <person name="Luo G."/>
        </authorList>
    </citation>
    <scope>NUCLEOTIDE SEQUENCE [LARGE SCALE GENOMIC DNA]</scope>
    <source>
        <strain evidence="10 12">AF32-8AC</strain>
    </source>
</reference>
<dbReference type="GO" id="GO:0051287">
    <property type="term" value="F:NAD binding"/>
    <property type="evidence" value="ECO:0007669"/>
    <property type="project" value="UniProtKB-UniRule"/>
</dbReference>
<dbReference type="PANTHER" id="PTHR31873">
    <property type="entry name" value="L-ASPARTATE DEHYDROGENASE-RELATED"/>
    <property type="match status" value="1"/>
</dbReference>
<evidence type="ECO:0000256" key="6">
    <source>
        <dbReference type="HAMAP-Rule" id="MF_01265"/>
    </source>
</evidence>
<dbReference type="Gene3D" id="3.30.360.10">
    <property type="entry name" value="Dihydrodipicolinate Reductase, domain 2"/>
    <property type="match status" value="1"/>
</dbReference>
<dbReference type="Pfam" id="PF01958">
    <property type="entry name" value="Asp_DH_C"/>
    <property type="match status" value="1"/>
</dbReference>
<evidence type="ECO:0000256" key="2">
    <source>
        <dbReference type="ARBA" id="ARBA00022642"/>
    </source>
</evidence>
<evidence type="ECO:0000256" key="3">
    <source>
        <dbReference type="ARBA" id="ARBA00022857"/>
    </source>
</evidence>
<keyword evidence="4 6" id="KW-0560">Oxidoreductase</keyword>
<dbReference type="UniPathway" id="UPA00253">
    <property type="reaction ID" value="UER00456"/>
</dbReference>
<dbReference type="Proteomes" id="UP000260991">
    <property type="component" value="Unassembled WGS sequence"/>
</dbReference>
<organism evidence="10 12">
    <name type="scientific">Faecalibacterium prausnitzii</name>
    <dbReference type="NCBI Taxonomy" id="853"/>
    <lineage>
        <taxon>Bacteria</taxon>
        <taxon>Bacillati</taxon>
        <taxon>Bacillota</taxon>
        <taxon>Clostridia</taxon>
        <taxon>Eubacteriales</taxon>
        <taxon>Oscillospiraceae</taxon>
        <taxon>Faecalibacterium</taxon>
    </lineage>
</organism>